<dbReference type="RefSeq" id="WP_184249719.1">
    <property type="nucleotide sequence ID" value="NZ_BAAACU010000015.1"/>
</dbReference>
<accession>A0A841RPQ4</accession>
<evidence type="ECO:0000313" key="3">
    <source>
        <dbReference type="Proteomes" id="UP000572212"/>
    </source>
</evidence>
<gene>
    <name evidence="2" type="ORF">GGQ92_002656</name>
</gene>
<dbReference type="Gene3D" id="1.25.40.10">
    <property type="entry name" value="Tetratricopeptide repeat domain"/>
    <property type="match status" value="1"/>
</dbReference>
<dbReference type="InterPro" id="IPR019734">
    <property type="entry name" value="TPR_rpt"/>
</dbReference>
<dbReference type="PROSITE" id="PS50005">
    <property type="entry name" value="TPR"/>
    <property type="match status" value="1"/>
</dbReference>
<dbReference type="EMBL" id="JACHON010000017">
    <property type="protein sequence ID" value="MBB6513837.1"/>
    <property type="molecule type" value="Genomic_DNA"/>
</dbReference>
<evidence type="ECO:0000256" key="1">
    <source>
        <dbReference type="PROSITE-ProRule" id="PRU00339"/>
    </source>
</evidence>
<proteinExistence type="predicted"/>
<protein>
    <recommendedName>
        <fullName evidence="4">Tetratricopeptide repeat-containing protein</fullName>
    </recommendedName>
</protein>
<evidence type="ECO:0000313" key="2">
    <source>
        <dbReference type="EMBL" id="MBB6513837.1"/>
    </source>
</evidence>
<dbReference type="SMART" id="SM00028">
    <property type="entry name" value="TPR"/>
    <property type="match status" value="3"/>
</dbReference>
<dbReference type="InterPro" id="IPR011990">
    <property type="entry name" value="TPR-like_helical_dom_sf"/>
</dbReference>
<keyword evidence="3" id="KW-1185">Reference proteome</keyword>
<reference evidence="2 3" key="1">
    <citation type="submission" date="2020-08" db="EMBL/GenBank/DDBJ databases">
        <title>Genomic Encyclopedia of Type Strains, Phase IV (KMG-IV): sequencing the most valuable type-strain genomes for metagenomic binning, comparative biology and taxonomic classification.</title>
        <authorList>
            <person name="Goeker M."/>
        </authorList>
    </citation>
    <scope>NUCLEOTIDE SEQUENCE [LARGE SCALE GENOMIC DNA]</scope>
    <source>
        <strain evidence="2 3">DSM 11805</strain>
    </source>
</reference>
<evidence type="ECO:0008006" key="4">
    <source>
        <dbReference type="Google" id="ProtNLM"/>
    </source>
</evidence>
<sequence length="657" mass="77529">MSEAPVYHCPIMNKEITNQQCVSFHGGGALPNGQTADDFKPEELPCLQCEGLVKPAKPSSEYLNVMMMLGENHRFHPFIYKDFFVFAHKPNYLTVKTSAMLDMLGLAEEQKWLAIGDMHKQQGNKDLAGIAYKKADETKPTSQSVLKIAEGMLGEKPYEALQLLKKGSSMDAHGYYLMGCCYEALAMWENAEKYYQRSLRMDNNYKDAHKRLAYLYYKEYLFNPDKSKYHFKRFLQDQWKLKKKNMVSFNNEYFFEENDYNFLRYATILYELEQYEDTVAYIKRFLRYTMIETRADLRLKLEEEWLVPDAKANNDEEHGKKVSVYLEQLFGQIHLLLAKCHFHLELVEDAKRDLRLAHGFLAEDEEVNNWMEKIEKKLEADNSNQLLHLLRLKGFDLEQLFTDVETLEADHVMLKVVMEEKLRYYGEHIEELQKRYGDIRDGEKLLKNEINKATYEELVQLDREAKALIANSEDKKTYPKVSNVLGLISTSEWLYMHFKPAFEKQEKDSENEIGFDSTFVVLSYFKALELFLAKKLSVSSHGVPALYYKYYKRKLEALDDIRVGDSSFYKQSFSAYYTFIEFYHPNEKRLPEKYQSNKAPLKPEFINEGKQLKDKIKRFVDRHRNKYLHKSAMPVRDVKKVRDDFHALIEELTRKLR</sequence>
<dbReference type="Proteomes" id="UP000572212">
    <property type="component" value="Unassembled WGS sequence"/>
</dbReference>
<dbReference type="AlphaFoldDB" id="A0A841RPQ4"/>
<comment type="caution">
    <text evidence="2">The sequence shown here is derived from an EMBL/GenBank/DDBJ whole genome shotgun (WGS) entry which is preliminary data.</text>
</comment>
<name>A0A841RPQ4_9BACI</name>
<organism evidence="2 3">
    <name type="scientific">Gracilibacillus halotolerans</name>
    <dbReference type="NCBI Taxonomy" id="74386"/>
    <lineage>
        <taxon>Bacteria</taxon>
        <taxon>Bacillati</taxon>
        <taxon>Bacillota</taxon>
        <taxon>Bacilli</taxon>
        <taxon>Bacillales</taxon>
        <taxon>Bacillaceae</taxon>
        <taxon>Gracilibacillus</taxon>
    </lineage>
</organism>
<dbReference type="Pfam" id="PF13181">
    <property type="entry name" value="TPR_8"/>
    <property type="match status" value="2"/>
</dbReference>
<dbReference type="SUPFAM" id="SSF48452">
    <property type="entry name" value="TPR-like"/>
    <property type="match status" value="1"/>
</dbReference>
<keyword evidence="1" id="KW-0802">TPR repeat</keyword>
<feature type="repeat" description="TPR" evidence="1">
    <location>
        <begin position="172"/>
        <end position="205"/>
    </location>
</feature>